<reference evidence="4" key="1">
    <citation type="journal article" date="2021" name="PeerJ">
        <title>Extensive microbial diversity within the chicken gut microbiome revealed by metagenomics and culture.</title>
        <authorList>
            <person name="Gilroy R."/>
            <person name="Ravi A."/>
            <person name="Getino M."/>
            <person name="Pursley I."/>
            <person name="Horton D.L."/>
            <person name="Alikhan N.F."/>
            <person name="Baker D."/>
            <person name="Gharbi K."/>
            <person name="Hall N."/>
            <person name="Watson M."/>
            <person name="Adriaenssens E.M."/>
            <person name="Foster-Nyarko E."/>
            <person name="Jarju S."/>
            <person name="Secka A."/>
            <person name="Antonio M."/>
            <person name="Oren A."/>
            <person name="Chaudhuri R.R."/>
            <person name="La Ragione R."/>
            <person name="Hildebrand F."/>
            <person name="Pallen M.J."/>
        </authorList>
    </citation>
    <scope>NUCLEOTIDE SEQUENCE</scope>
    <source>
        <strain evidence="4">CHK171-7178</strain>
    </source>
</reference>
<dbReference type="Gene3D" id="2.70.70.10">
    <property type="entry name" value="Glucose Permease (Domain IIA)"/>
    <property type="match status" value="1"/>
</dbReference>
<comment type="caution">
    <text evidence="4">The sequence shown here is derived from an EMBL/GenBank/DDBJ whole genome shotgun (WGS) entry which is preliminary data.</text>
</comment>
<dbReference type="InterPro" id="IPR036779">
    <property type="entry name" value="LysM_dom_sf"/>
</dbReference>
<dbReference type="EMBL" id="DYWT01000061">
    <property type="protein sequence ID" value="HJF30919.1"/>
    <property type="molecule type" value="Genomic_DNA"/>
</dbReference>
<dbReference type="Proteomes" id="UP000698173">
    <property type="component" value="Unassembled WGS sequence"/>
</dbReference>
<dbReference type="SMART" id="SM01208">
    <property type="entry name" value="G5"/>
    <property type="match status" value="1"/>
</dbReference>
<dbReference type="Pfam" id="PF01476">
    <property type="entry name" value="LysM"/>
    <property type="match status" value="1"/>
</dbReference>
<dbReference type="PANTHER" id="PTHR21666:SF270">
    <property type="entry name" value="MUREIN HYDROLASE ACTIVATOR ENVC"/>
    <property type="match status" value="1"/>
</dbReference>
<evidence type="ECO:0000259" key="3">
    <source>
        <dbReference type="PROSITE" id="PS51782"/>
    </source>
</evidence>
<dbReference type="InterPro" id="IPR011055">
    <property type="entry name" value="Dup_hybrid_motif"/>
</dbReference>
<dbReference type="Pfam" id="PF07501">
    <property type="entry name" value="G5"/>
    <property type="match status" value="1"/>
</dbReference>
<dbReference type="InterPro" id="IPR016047">
    <property type="entry name" value="M23ase_b-sheet_dom"/>
</dbReference>
<evidence type="ECO:0000313" key="4">
    <source>
        <dbReference type="EMBL" id="HJF30919.1"/>
    </source>
</evidence>
<dbReference type="Gene3D" id="3.10.350.10">
    <property type="entry name" value="LysM domain"/>
    <property type="match status" value="1"/>
</dbReference>
<keyword evidence="1" id="KW-0732">Signal</keyword>
<dbReference type="InterPro" id="IPR018392">
    <property type="entry name" value="LysM"/>
</dbReference>
<dbReference type="InterPro" id="IPR011098">
    <property type="entry name" value="G5_dom"/>
</dbReference>
<dbReference type="SUPFAM" id="SSF51261">
    <property type="entry name" value="Duplicated hybrid motif"/>
    <property type="match status" value="1"/>
</dbReference>
<dbReference type="SUPFAM" id="SSF54106">
    <property type="entry name" value="LysM domain"/>
    <property type="match status" value="1"/>
</dbReference>
<dbReference type="CDD" id="cd12797">
    <property type="entry name" value="M23_peptidase"/>
    <property type="match status" value="1"/>
</dbReference>
<gene>
    <name evidence="4" type="ORF">K8V56_03950</name>
</gene>
<dbReference type="PANTHER" id="PTHR21666">
    <property type="entry name" value="PEPTIDASE-RELATED"/>
    <property type="match status" value="1"/>
</dbReference>
<evidence type="ECO:0000259" key="2">
    <source>
        <dbReference type="PROSITE" id="PS51109"/>
    </source>
</evidence>
<reference evidence="4" key="2">
    <citation type="submission" date="2021-09" db="EMBL/GenBank/DDBJ databases">
        <authorList>
            <person name="Gilroy R."/>
        </authorList>
    </citation>
    <scope>NUCLEOTIDE SEQUENCE</scope>
    <source>
        <strain evidence="4">CHK171-7178</strain>
    </source>
</reference>
<proteinExistence type="predicted"/>
<feature type="domain" description="LysM" evidence="3">
    <location>
        <begin position="230"/>
        <end position="275"/>
    </location>
</feature>
<feature type="domain" description="G5" evidence="2">
    <location>
        <begin position="281"/>
        <end position="362"/>
    </location>
</feature>
<dbReference type="PROSITE" id="PS51782">
    <property type="entry name" value="LYSM"/>
    <property type="match status" value="1"/>
</dbReference>
<dbReference type="GO" id="GO:0004222">
    <property type="term" value="F:metalloendopeptidase activity"/>
    <property type="evidence" value="ECO:0007669"/>
    <property type="project" value="TreeGrafter"/>
</dbReference>
<accession>A0A921FXR6</accession>
<dbReference type="PROSITE" id="PS51109">
    <property type="entry name" value="G5"/>
    <property type="match status" value="1"/>
</dbReference>
<dbReference type="InterPro" id="IPR050570">
    <property type="entry name" value="Cell_wall_metabolism_enzyme"/>
</dbReference>
<organism evidence="4 5">
    <name type="scientific">Sporosarcina psychrophila</name>
    <name type="common">Bacillus psychrophilus</name>
    <dbReference type="NCBI Taxonomy" id="1476"/>
    <lineage>
        <taxon>Bacteria</taxon>
        <taxon>Bacillati</taxon>
        <taxon>Bacillota</taxon>
        <taxon>Bacilli</taxon>
        <taxon>Bacillales</taxon>
        <taxon>Caryophanaceae</taxon>
        <taxon>Sporosarcina</taxon>
    </lineage>
</organism>
<evidence type="ECO:0000313" key="5">
    <source>
        <dbReference type="Proteomes" id="UP000698173"/>
    </source>
</evidence>
<name>A0A921FXR6_SPOPS</name>
<dbReference type="Pfam" id="PF01551">
    <property type="entry name" value="Peptidase_M23"/>
    <property type="match status" value="1"/>
</dbReference>
<sequence length="490" mass="53891">MFFERNKQDETKRTLPSFNRPFKKVQKVLIMTLMLAGLGINSVVANEDENAALSTIFHIYSKGEYVGVISDEEKLEELKKEELQKAASEFENLPLTIGTDLSVIPERVFTAETDDSIVFEKLHEMLSVEAEAIGVSIDGELAFYVNDMDTYDEVIRKLKLQSVTEKELNEFEARTASSETVPPLKVDETRIANILISGEIQAVPGKTAPEKVRNAKEAMTLLNKGTLEEKKYVVSSGDVLGSIAATHNMATAKLLELNPGFTENTILRLGDELNVTAIEPYVEVEVHYETKKKETIKYAKLSEEDNSLYKGEKKVTQKGSDGEKIVTALIRKMDGQQIGSSISDEKIIAEPVNKVTVVGTKVMPSRGSGTFIWPASGGYVSSQMGTRWGRTHQGIDIARPSSYEIVAADNGVVTTAGRHSTYGNHVVITHNNGYETLYAHLSSIDVSVGQTVPQGTKIGVMGSTGRSTGVHLHFEVFKNGSNIDPMSFFR</sequence>
<dbReference type="Gene3D" id="2.20.230.10">
    <property type="entry name" value="Resuscitation-promoting factor rpfb"/>
    <property type="match status" value="1"/>
</dbReference>
<protein>
    <submittedName>
        <fullName evidence="4">M23 family metallopeptidase</fullName>
    </submittedName>
</protein>
<evidence type="ECO:0000256" key="1">
    <source>
        <dbReference type="ARBA" id="ARBA00022729"/>
    </source>
</evidence>
<dbReference type="SMART" id="SM00257">
    <property type="entry name" value="LysM"/>
    <property type="match status" value="1"/>
</dbReference>
<dbReference type="CDD" id="cd00118">
    <property type="entry name" value="LysM"/>
    <property type="match status" value="1"/>
</dbReference>
<dbReference type="AlphaFoldDB" id="A0A921FXR6"/>